<dbReference type="OrthoDB" id="26525at2759"/>
<feature type="domain" description="EF-hand" evidence="2">
    <location>
        <begin position="62"/>
        <end position="97"/>
    </location>
</feature>
<sequence length="98" mass="10576">MPPRGRSGKKAKQKAPPRVSVSEAELRELYALLLGRAEGAVDGESVGVDSILTVSAALGLKFTRQEALEMLELFDSNRDGQLSFEDFANAAKFAEFSS</sequence>
<dbReference type="SUPFAM" id="SSF47473">
    <property type="entry name" value="EF-hand"/>
    <property type="match status" value="1"/>
</dbReference>
<dbReference type="Proteomes" id="UP000324585">
    <property type="component" value="Unassembled WGS sequence"/>
</dbReference>
<comment type="caution">
    <text evidence="3">The sequence shown here is derived from an EMBL/GenBank/DDBJ whole genome shotgun (WGS) entry which is preliminary data.</text>
</comment>
<dbReference type="Pfam" id="PF13499">
    <property type="entry name" value="EF-hand_7"/>
    <property type="match status" value="1"/>
</dbReference>
<dbReference type="InterPro" id="IPR011992">
    <property type="entry name" value="EF-hand-dom_pair"/>
</dbReference>
<reference evidence="4" key="1">
    <citation type="journal article" date="2019" name="Nat. Commun.">
        <title>Expansion of phycobilisome linker gene families in mesophilic red algae.</title>
        <authorList>
            <person name="Lee J."/>
            <person name="Kim D."/>
            <person name="Bhattacharya D."/>
            <person name="Yoon H.S."/>
        </authorList>
    </citation>
    <scope>NUCLEOTIDE SEQUENCE [LARGE SCALE GENOMIC DNA]</scope>
    <source>
        <strain evidence="4">CCMP 1328</strain>
    </source>
</reference>
<keyword evidence="1" id="KW-0106">Calcium</keyword>
<evidence type="ECO:0000313" key="3">
    <source>
        <dbReference type="EMBL" id="KAA8490285.1"/>
    </source>
</evidence>
<dbReference type="PROSITE" id="PS50222">
    <property type="entry name" value="EF_HAND_2"/>
    <property type="match status" value="1"/>
</dbReference>
<organism evidence="3 4">
    <name type="scientific">Porphyridium purpureum</name>
    <name type="common">Red alga</name>
    <name type="synonym">Porphyridium cruentum</name>
    <dbReference type="NCBI Taxonomy" id="35688"/>
    <lineage>
        <taxon>Eukaryota</taxon>
        <taxon>Rhodophyta</taxon>
        <taxon>Bangiophyceae</taxon>
        <taxon>Porphyridiales</taxon>
        <taxon>Porphyridiaceae</taxon>
        <taxon>Porphyridium</taxon>
    </lineage>
</organism>
<keyword evidence="4" id="KW-1185">Reference proteome</keyword>
<dbReference type="PROSITE" id="PS00018">
    <property type="entry name" value="EF_HAND_1"/>
    <property type="match status" value="1"/>
</dbReference>
<dbReference type="AlphaFoldDB" id="A0A5J4YGI5"/>
<proteinExistence type="predicted"/>
<dbReference type="GO" id="GO:0005509">
    <property type="term" value="F:calcium ion binding"/>
    <property type="evidence" value="ECO:0007669"/>
    <property type="project" value="InterPro"/>
</dbReference>
<evidence type="ECO:0000259" key="2">
    <source>
        <dbReference type="PROSITE" id="PS50222"/>
    </source>
</evidence>
<dbReference type="InterPro" id="IPR002048">
    <property type="entry name" value="EF_hand_dom"/>
</dbReference>
<evidence type="ECO:0000313" key="4">
    <source>
        <dbReference type="Proteomes" id="UP000324585"/>
    </source>
</evidence>
<dbReference type="EMBL" id="VRMN01000036">
    <property type="protein sequence ID" value="KAA8490285.1"/>
    <property type="molecule type" value="Genomic_DNA"/>
</dbReference>
<gene>
    <name evidence="3" type="ORF">FVE85_9433</name>
</gene>
<accession>A0A5J4YGI5</accession>
<dbReference type="InterPro" id="IPR018247">
    <property type="entry name" value="EF_Hand_1_Ca_BS"/>
</dbReference>
<evidence type="ECO:0000256" key="1">
    <source>
        <dbReference type="ARBA" id="ARBA00022837"/>
    </source>
</evidence>
<dbReference type="Gene3D" id="1.10.238.10">
    <property type="entry name" value="EF-hand"/>
    <property type="match status" value="1"/>
</dbReference>
<protein>
    <recommendedName>
        <fullName evidence="2">EF-hand domain-containing protein</fullName>
    </recommendedName>
</protein>
<name>A0A5J4YGI5_PORPP</name>